<reference evidence="1 2" key="1">
    <citation type="submission" date="2016-10" db="EMBL/GenBank/DDBJ databases">
        <authorList>
            <person name="de Groot N.N."/>
        </authorList>
    </citation>
    <scope>NUCLEOTIDE SEQUENCE [LARGE SCALE GENOMIC DNA]</scope>
    <source>
        <strain evidence="1 2">DSM 46701</strain>
    </source>
</reference>
<proteinExistence type="predicted"/>
<sequence length="76" mass="8775">MPTKTQKTLGFVVVEGKKVKVERVERECPKTGWVKTSLIPRKKGNYGRYFPLESLALNDTPEKIRDLFAGKTVYFR</sequence>
<organism evidence="1 2">
    <name type="scientific">Lihuaxuella thermophila</name>
    <dbReference type="NCBI Taxonomy" id="1173111"/>
    <lineage>
        <taxon>Bacteria</taxon>
        <taxon>Bacillati</taxon>
        <taxon>Bacillota</taxon>
        <taxon>Bacilli</taxon>
        <taxon>Bacillales</taxon>
        <taxon>Thermoactinomycetaceae</taxon>
        <taxon>Lihuaxuella</taxon>
    </lineage>
</organism>
<protein>
    <submittedName>
        <fullName evidence="1">Uncharacterized protein</fullName>
    </submittedName>
</protein>
<dbReference type="EMBL" id="FOCQ01000006">
    <property type="protein sequence ID" value="SEN16728.1"/>
    <property type="molecule type" value="Genomic_DNA"/>
</dbReference>
<gene>
    <name evidence="1" type="ORF">SAMN05444955_106231</name>
</gene>
<evidence type="ECO:0000313" key="2">
    <source>
        <dbReference type="Proteomes" id="UP000199695"/>
    </source>
</evidence>
<accession>A0A1H8EDA6</accession>
<name>A0A1H8EDA6_9BACL</name>
<keyword evidence="2" id="KW-1185">Reference proteome</keyword>
<evidence type="ECO:0000313" key="1">
    <source>
        <dbReference type="EMBL" id="SEN16728.1"/>
    </source>
</evidence>
<dbReference type="RefSeq" id="WP_089967488.1">
    <property type="nucleotide sequence ID" value="NZ_FOCQ01000006.1"/>
</dbReference>
<dbReference type="AlphaFoldDB" id="A0A1H8EDA6"/>
<dbReference type="Proteomes" id="UP000199695">
    <property type="component" value="Unassembled WGS sequence"/>
</dbReference>